<dbReference type="Proteomes" id="UP000824005">
    <property type="component" value="Unassembled WGS sequence"/>
</dbReference>
<feature type="region of interest" description="Disordered" evidence="1">
    <location>
        <begin position="1"/>
        <end position="20"/>
    </location>
</feature>
<gene>
    <name evidence="2" type="ORF">H9830_06360</name>
</gene>
<sequence>MTRVQNTEKPAAALRASLDAPTSSSRLQAAMAAGTNPHPEFIDVLIARCAEEPDFFVRDMLTWALIRQDTATTAERLLPELRSRIPQARSQALHTLSKLGDPDTWPAITASLLQDDDDEVARAAWRAAAALVPREQVPALAWTLSTQFNRGGRDVQLSLSRAFAALGDAASPAIEHAKHSQDEGVRTHATATEQIMQNPEEGFDAAIEDARRTVALLGAPSIAEE</sequence>
<organism evidence="2 3">
    <name type="scientific">Candidatus Agrococcus pullicola</name>
    <dbReference type="NCBI Taxonomy" id="2838429"/>
    <lineage>
        <taxon>Bacteria</taxon>
        <taxon>Bacillati</taxon>
        <taxon>Actinomycetota</taxon>
        <taxon>Actinomycetes</taxon>
        <taxon>Micrococcales</taxon>
        <taxon>Microbacteriaceae</taxon>
        <taxon>Agrococcus</taxon>
    </lineage>
</organism>
<protein>
    <submittedName>
        <fullName evidence="2">HEAT repeat domain-containing protein</fullName>
    </submittedName>
</protein>
<reference evidence="2" key="2">
    <citation type="submission" date="2021-04" db="EMBL/GenBank/DDBJ databases">
        <authorList>
            <person name="Gilroy R."/>
        </authorList>
    </citation>
    <scope>NUCLEOTIDE SEQUENCE</scope>
    <source>
        <strain evidence="2">ChiGjej1B1-98</strain>
    </source>
</reference>
<evidence type="ECO:0000313" key="2">
    <source>
        <dbReference type="EMBL" id="HIY65883.1"/>
    </source>
</evidence>
<evidence type="ECO:0000256" key="1">
    <source>
        <dbReference type="SAM" id="MobiDB-lite"/>
    </source>
</evidence>
<reference evidence="2" key="1">
    <citation type="journal article" date="2021" name="PeerJ">
        <title>Extensive microbial diversity within the chicken gut microbiome revealed by metagenomics and culture.</title>
        <authorList>
            <person name="Gilroy R."/>
            <person name="Ravi A."/>
            <person name="Getino M."/>
            <person name="Pursley I."/>
            <person name="Horton D.L."/>
            <person name="Alikhan N.F."/>
            <person name="Baker D."/>
            <person name="Gharbi K."/>
            <person name="Hall N."/>
            <person name="Watson M."/>
            <person name="Adriaenssens E.M."/>
            <person name="Foster-Nyarko E."/>
            <person name="Jarju S."/>
            <person name="Secka A."/>
            <person name="Antonio M."/>
            <person name="Oren A."/>
            <person name="Chaudhuri R.R."/>
            <person name="La Ragione R."/>
            <person name="Hildebrand F."/>
            <person name="Pallen M.J."/>
        </authorList>
    </citation>
    <scope>NUCLEOTIDE SEQUENCE</scope>
    <source>
        <strain evidence="2">ChiGjej1B1-98</strain>
    </source>
</reference>
<comment type="caution">
    <text evidence="2">The sequence shown here is derived from an EMBL/GenBank/DDBJ whole genome shotgun (WGS) entry which is preliminary data.</text>
</comment>
<dbReference type="Pfam" id="PF13646">
    <property type="entry name" value="HEAT_2"/>
    <property type="match status" value="1"/>
</dbReference>
<accession>A0A9D2C9M6</accession>
<dbReference type="EMBL" id="DXDC01000185">
    <property type="protein sequence ID" value="HIY65883.1"/>
    <property type="molecule type" value="Genomic_DNA"/>
</dbReference>
<proteinExistence type="predicted"/>
<dbReference type="InterPro" id="IPR011989">
    <property type="entry name" value="ARM-like"/>
</dbReference>
<dbReference type="Gene3D" id="1.25.10.10">
    <property type="entry name" value="Leucine-rich Repeat Variant"/>
    <property type="match status" value="1"/>
</dbReference>
<dbReference type="AlphaFoldDB" id="A0A9D2C9M6"/>
<dbReference type="InterPro" id="IPR016024">
    <property type="entry name" value="ARM-type_fold"/>
</dbReference>
<evidence type="ECO:0000313" key="3">
    <source>
        <dbReference type="Proteomes" id="UP000824005"/>
    </source>
</evidence>
<name>A0A9D2C9M6_9MICO</name>
<dbReference type="SUPFAM" id="SSF48371">
    <property type="entry name" value="ARM repeat"/>
    <property type="match status" value="1"/>
</dbReference>